<dbReference type="InterPro" id="IPR039261">
    <property type="entry name" value="FNR_nucleotide-bd"/>
</dbReference>
<feature type="transmembrane region" description="Helical" evidence="2">
    <location>
        <begin position="159"/>
        <end position="177"/>
    </location>
</feature>
<feature type="domain" description="FAD-binding FR-type" evidence="3">
    <location>
        <begin position="293"/>
        <end position="397"/>
    </location>
</feature>
<reference evidence="4" key="1">
    <citation type="submission" date="2019-09" db="EMBL/GenBank/DDBJ databases">
        <authorList>
            <person name="Li J."/>
        </authorList>
    </citation>
    <scope>NUCLEOTIDE SEQUENCE [LARGE SCALE GENOMIC DNA]</scope>
    <source>
        <strain evidence="4">JCM 14732</strain>
    </source>
</reference>
<evidence type="ECO:0000256" key="1">
    <source>
        <dbReference type="ARBA" id="ARBA00001974"/>
    </source>
</evidence>
<evidence type="ECO:0000313" key="4">
    <source>
        <dbReference type="EMBL" id="KAA1395430.1"/>
    </source>
</evidence>
<dbReference type="EMBL" id="SDPQ02000003">
    <property type="protein sequence ID" value="KAA1395430.1"/>
    <property type="molecule type" value="Genomic_DNA"/>
</dbReference>
<dbReference type="Gene3D" id="2.40.30.10">
    <property type="entry name" value="Translation factors"/>
    <property type="match status" value="1"/>
</dbReference>
<dbReference type="PANTHER" id="PTHR47354:SF5">
    <property type="entry name" value="PROTEIN RFBI"/>
    <property type="match status" value="1"/>
</dbReference>
<gene>
    <name evidence="4" type="ORF">ESP70_014835</name>
</gene>
<organism evidence="4 5">
    <name type="scientific">Aeromicrobium ginsengisoli</name>
    <dbReference type="NCBI Taxonomy" id="363867"/>
    <lineage>
        <taxon>Bacteria</taxon>
        <taxon>Bacillati</taxon>
        <taxon>Actinomycetota</taxon>
        <taxon>Actinomycetes</taxon>
        <taxon>Propionibacteriales</taxon>
        <taxon>Nocardioidaceae</taxon>
        <taxon>Aeromicrobium</taxon>
    </lineage>
</organism>
<dbReference type="SUPFAM" id="SSF63380">
    <property type="entry name" value="Riboflavin synthase domain-like"/>
    <property type="match status" value="1"/>
</dbReference>
<dbReference type="Gene3D" id="3.40.50.80">
    <property type="entry name" value="Nucleotide-binding domain of ferredoxin-NADP reductase (FNR) module"/>
    <property type="match status" value="1"/>
</dbReference>
<dbReference type="Proteomes" id="UP000380867">
    <property type="component" value="Unassembled WGS sequence"/>
</dbReference>
<dbReference type="PANTHER" id="PTHR47354">
    <property type="entry name" value="NADH OXIDOREDUCTASE HCR"/>
    <property type="match status" value="1"/>
</dbReference>
<evidence type="ECO:0000313" key="5">
    <source>
        <dbReference type="Proteomes" id="UP000380867"/>
    </source>
</evidence>
<name>A0A5M4FC01_9ACTN</name>
<dbReference type="PROSITE" id="PS51384">
    <property type="entry name" value="FAD_FR"/>
    <property type="match status" value="1"/>
</dbReference>
<comment type="cofactor">
    <cofactor evidence="1">
        <name>FAD</name>
        <dbReference type="ChEBI" id="CHEBI:57692"/>
    </cofactor>
</comment>
<dbReference type="InterPro" id="IPR001433">
    <property type="entry name" value="OxRdtase_FAD/NAD-bd"/>
</dbReference>
<protein>
    <submittedName>
        <fullName evidence="4">Oxidoreductase</fullName>
    </submittedName>
</protein>
<keyword evidence="5" id="KW-1185">Reference proteome</keyword>
<dbReference type="AlphaFoldDB" id="A0A5M4FC01"/>
<feature type="transmembrane region" description="Helical" evidence="2">
    <location>
        <begin position="272"/>
        <end position="291"/>
    </location>
</feature>
<sequence length="522" mass="56250">MTAAKLDPRDLLDRQLGRVTMYRLVTIVLLALAAVMIAYTAGGTFTDPFTVKAELVTLAVLLVASYVSNRACGLIWHIRPHGESSIITALLLWFLFWPTTDGVTLLWLAGGAVLANLSKYALAWRGRHMFNPAAAGAFLIVVLQHVVNRETTVDPTWWAASKTLLPYVAVGAFLILWRTRRLDLGAVFIVIAGALTVWGFASGYDQPFDAALKTTAYSVALVFIAGFMLSEPLTLPPRRRQQLIVAAVVAVVISYPQWIALLDKTPVNVDGIGVSQQLALLIGNLLAFAFARRHGVTFVLEGSRVLTPETRELTFRAKRPVSFEPGQFAELTVPHSGVDGRGSRRSFSISSPPNAEGRVSFALRVPEDSSSFKKALLALEPGDTVHATGIGGDFLLPSDSSEPLLMVAGGIGITPFLSQLRHESSRDAVLVYGVSSPDEVPFVEELAGVRVVLVGPAAPSGLPDSWTYVEAPFLSPELIAEAVPDLADRTAYVSGPPAMVNAVRPGLAKRCKSVKTDYFTGY</sequence>
<keyword evidence="2" id="KW-0812">Transmembrane</keyword>
<feature type="transmembrane region" description="Helical" evidence="2">
    <location>
        <begin position="129"/>
        <end position="147"/>
    </location>
</feature>
<dbReference type="InterPro" id="IPR050415">
    <property type="entry name" value="MRET"/>
</dbReference>
<dbReference type="OrthoDB" id="9801223at2"/>
<feature type="transmembrane region" description="Helical" evidence="2">
    <location>
        <begin position="242"/>
        <end position="260"/>
    </location>
</feature>
<keyword evidence="2" id="KW-0472">Membrane</keyword>
<feature type="transmembrane region" description="Helical" evidence="2">
    <location>
        <begin position="210"/>
        <end position="230"/>
    </location>
</feature>
<dbReference type="CDD" id="cd00322">
    <property type="entry name" value="FNR_like"/>
    <property type="match status" value="1"/>
</dbReference>
<dbReference type="PRINTS" id="PR00410">
    <property type="entry name" value="PHEHYDRXLASE"/>
</dbReference>
<accession>A0A5M4FC01</accession>
<feature type="transmembrane region" description="Helical" evidence="2">
    <location>
        <begin position="21"/>
        <end position="43"/>
    </location>
</feature>
<dbReference type="RefSeq" id="WP_149690095.1">
    <property type="nucleotide sequence ID" value="NZ_SDPQ02000003.1"/>
</dbReference>
<proteinExistence type="predicted"/>
<dbReference type="SUPFAM" id="SSF52343">
    <property type="entry name" value="Ferredoxin reductase-like, C-terminal NADP-linked domain"/>
    <property type="match status" value="1"/>
</dbReference>
<feature type="transmembrane region" description="Helical" evidence="2">
    <location>
        <begin position="103"/>
        <end position="122"/>
    </location>
</feature>
<evidence type="ECO:0000259" key="3">
    <source>
        <dbReference type="PROSITE" id="PS51384"/>
    </source>
</evidence>
<feature type="transmembrane region" description="Helical" evidence="2">
    <location>
        <begin position="184"/>
        <end position="204"/>
    </location>
</feature>
<dbReference type="GO" id="GO:0016491">
    <property type="term" value="F:oxidoreductase activity"/>
    <property type="evidence" value="ECO:0007669"/>
    <property type="project" value="InterPro"/>
</dbReference>
<dbReference type="InterPro" id="IPR017938">
    <property type="entry name" value="Riboflavin_synthase-like_b-brl"/>
</dbReference>
<comment type="caution">
    <text evidence="4">The sequence shown here is derived from an EMBL/GenBank/DDBJ whole genome shotgun (WGS) entry which is preliminary data.</text>
</comment>
<dbReference type="Pfam" id="PF00175">
    <property type="entry name" value="NAD_binding_1"/>
    <property type="match status" value="1"/>
</dbReference>
<evidence type="ECO:0000256" key="2">
    <source>
        <dbReference type="SAM" id="Phobius"/>
    </source>
</evidence>
<keyword evidence="2" id="KW-1133">Transmembrane helix</keyword>
<dbReference type="InterPro" id="IPR017927">
    <property type="entry name" value="FAD-bd_FR_type"/>
</dbReference>